<keyword evidence="3" id="KW-1185">Reference proteome</keyword>
<proteinExistence type="predicted"/>
<dbReference type="PANTHER" id="PTHR33395">
    <property type="entry name" value="TRANSCRIPTASE, PUTATIVE-RELATED-RELATED"/>
    <property type="match status" value="1"/>
</dbReference>
<evidence type="ECO:0000256" key="1">
    <source>
        <dbReference type="SAM" id="MobiDB-lite"/>
    </source>
</evidence>
<feature type="region of interest" description="Disordered" evidence="1">
    <location>
        <begin position="275"/>
        <end position="296"/>
    </location>
</feature>
<feature type="region of interest" description="Disordered" evidence="1">
    <location>
        <begin position="236"/>
        <end position="257"/>
    </location>
</feature>
<dbReference type="Proteomes" id="UP001333110">
    <property type="component" value="Unassembled WGS sequence"/>
</dbReference>
<evidence type="ECO:0000313" key="2">
    <source>
        <dbReference type="EMBL" id="KAK4815414.1"/>
    </source>
</evidence>
<dbReference type="GO" id="GO:0031012">
    <property type="term" value="C:extracellular matrix"/>
    <property type="evidence" value="ECO:0007669"/>
    <property type="project" value="TreeGrafter"/>
</dbReference>
<protein>
    <submittedName>
        <fullName evidence="2">Uncharacterized protein</fullName>
    </submittedName>
</protein>
<reference evidence="2 3" key="1">
    <citation type="journal article" date="2023" name="J. Hered.">
        <title>Chromosome-level genome of the wood stork (Mycteria americana) provides insight into avian chromosome evolution.</title>
        <authorList>
            <person name="Flamio R. Jr."/>
            <person name="Ramstad K.M."/>
        </authorList>
    </citation>
    <scope>NUCLEOTIDE SEQUENCE [LARGE SCALE GENOMIC DNA]</scope>
    <source>
        <strain evidence="2">JAX WOST 10</strain>
    </source>
</reference>
<comment type="caution">
    <text evidence="2">The sequence shown here is derived from an EMBL/GenBank/DDBJ whole genome shotgun (WGS) entry which is preliminary data.</text>
</comment>
<dbReference type="AlphaFoldDB" id="A0AAN7MXL2"/>
<accession>A0AAN7MXL2</accession>
<sequence length="312" mass="35451">MQGDLIAAFQYLKGAYKKDGDSIFSRACSDKTTAPGEKKVDVFEEESFLLQFLRYLWSEDLEPQSIGKIKENSRKKKYWETVPKGKGVQEGWTFFKKETLKAQEQAVPTCQKTSQRGRQPAWLNRELWLELRKKKRVYDFWKKGQATQEDYKDVVRLCREKIRRVIAQLELNLATAVKDNKKCFYKCFYSTSNKRRAKQKIQPLLDAGGNIVTKDEEKAEVLNAFFASVFNSKASCSRGTQPPEQEHGDRQQNEAPVTPGEMVSDLLHHLDTHTSIGARWDPPKGTEGAGRSAHQATFNPLSAVLANLGGPS</sequence>
<dbReference type="GO" id="GO:0007508">
    <property type="term" value="P:larval heart development"/>
    <property type="evidence" value="ECO:0007669"/>
    <property type="project" value="TreeGrafter"/>
</dbReference>
<dbReference type="EMBL" id="JAUNZN010000009">
    <property type="protein sequence ID" value="KAK4815414.1"/>
    <property type="molecule type" value="Genomic_DNA"/>
</dbReference>
<organism evidence="2 3">
    <name type="scientific">Mycteria americana</name>
    <name type="common">Wood stork</name>
    <dbReference type="NCBI Taxonomy" id="33587"/>
    <lineage>
        <taxon>Eukaryota</taxon>
        <taxon>Metazoa</taxon>
        <taxon>Chordata</taxon>
        <taxon>Craniata</taxon>
        <taxon>Vertebrata</taxon>
        <taxon>Euteleostomi</taxon>
        <taxon>Archelosauria</taxon>
        <taxon>Archosauria</taxon>
        <taxon>Dinosauria</taxon>
        <taxon>Saurischia</taxon>
        <taxon>Theropoda</taxon>
        <taxon>Coelurosauria</taxon>
        <taxon>Aves</taxon>
        <taxon>Neognathae</taxon>
        <taxon>Neoaves</taxon>
        <taxon>Aequornithes</taxon>
        <taxon>Ciconiiformes</taxon>
        <taxon>Ciconiidae</taxon>
        <taxon>Mycteria</taxon>
    </lineage>
</organism>
<evidence type="ECO:0000313" key="3">
    <source>
        <dbReference type="Proteomes" id="UP001333110"/>
    </source>
</evidence>
<name>A0AAN7MXL2_MYCAM</name>
<dbReference type="GO" id="GO:0061343">
    <property type="term" value="P:cell adhesion involved in heart morphogenesis"/>
    <property type="evidence" value="ECO:0007669"/>
    <property type="project" value="TreeGrafter"/>
</dbReference>
<gene>
    <name evidence="2" type="ORF">QYF61_001402</name>
</gene>
<dbReference type="PANTHER" id="PTHR33395:SF22">
    <property type="entry name" value="REVERSE TRANSCRIPTASE DOMAIN-CONTAINING PROTEIN"/>
    <property type="match status" value="1"/>
</dbReference>